<dbReference type="NCBIfam" id="TIGR00229">
    <property type="entry name" value="sensory_box"/>
    <property type="match status" value="1"/>
</dbReference>
<evidence type="ECO:0000256" key="3">
    <source>
        <dbReference type="PROSITE-ProRule" id="PRU00244"/>
    </source>
</evidence>
<dbReference type="CDD" id="cd01949">
    <property type="entry name" value="GGDEF"/>
    <property type="match status" value="1"/>
</dbReference>
<evidence type="ECO:0000256" key="1">
    <source>
        <dbReference type="ARBA" id="ARBA00012282"/>
    </source>
</evidence>
<proteinExistence type="predicted"/>
<evidence type="ECO:0000259" key="8">
    <source>
        <dbReference type="PROSITE" id="PS50924"/>
    </source>
</evidence>
<dbReference type="SUPFAM" id="SSF55785">
    <property type="entry name" value="PYP-like sensor domain (PAS domain)"/>
    <property type="match status" value="1"/>
</dbReference>
<feature type="transmembrane region" description="Helical" evidence="3">
    <location>
        <begin position="152"/>
        <end position="174"/>
    </location>
</feature>
<feature type="domain" description="EAL" evidence="6">
    <location>
        <begin position="602"/>
        <end position="856"/>
    </location>
</feature>
<sequence>MQGASTAEGKRPLALTRVSAQNEQQESARETGCMIPFVTEANATALEASHNSTLVLLSYCIALLAAYTALAVSERVRCAHRKIGYGFWLALGAAILGIGVWSMHFIGMLAYQVGFPVDYAVPLTLASVLPAVVGSVYALHLIAQGHARHWQYIAAGSLLGLGIGIMHYSGMAAMQIQAELRYRPDWFAASLIVAIGMGIAAVYAHRLEVKLAAWRRLNLRYVLVAALIALAVSGMHYTAMAAVELYPLIEPLDTVDQTPSTWLAYGVSVGAMLVALASLLMTFVDRQLQHNQHLLDMSRQHLAEVVSAIGDGLILFDAQGRIIMCNPAAGRMLGRTEDTMVGKSMADIHLTAEGQPLAEKVRLSLQSTGYWEGEVHAKQKSGKLFPARLVVSAVTRGEREDRRYVAMLTDLSQQHTAQRKIRRLAYYDSLTRLPNRRLLQERLAVLLPKAASQRRLGALILFDIDNFKALNDTLGLKKGDELLAAVADRLRHLGLPEESLARLAGNEFAILAKHLPRTKNEALLQINQRVSSLRAALAAPYDLSGYEHRATFSVGVALADEADYDADTVLHQATLALSQAQNAGGDDWRYFRAEMESAVAERVRLEADLRTAIRASQLQLYYQPQVDSQGKIIGAEALARWNHPERGLISPAQFIPLAEETGLIVPLGLWVMEAACEQLSAWQDDRYFGALSVSVNVSVRQFQQPDFVDQVTAIVRRSGAPAEKLTLELTESLLMADVDDVIAKMHRLKQLGIDFSLDDFGTGYSSLSYLKRLPFDTLKIDVTFVRDVLVDANSAVIVKTILALAQSLQLKAVAEGVETEEQRAFLAPMGCQTYQGYLFGRPSPVEEFAEQALSMR</sequence>
<dbReference type="InterPro" id="IPR000160">
    <property type="entry name" value="GGDEF_dom"/>
</dbReference>
<evidence type="ECO:0000259" key="4">
    <source>
        <dbReference type="PROSITE" id="PS50112"/>
    </source>
</evidence>
<feature type="domain" description="PAS" evidence="4">
    <location>
        <begin position="298"/>
        <end position="368"/>
    </location>
</feature>
<evidence type="ECO:0000259" key="5">
    <source>
        <dbReference type="PROSITE" id="PS50113"/>
    </source>
</evidence>
<dbReference type="InterPro" id="IPR005330">
    <property type="entry name" value="MHYT_dom"/>
</dbReference>
<dbReference type="Gene3D" id="3.20.20.450">
    <property type="entry name" value="EAL domain"/>
    <property type="match status" value="1"/>
</dbReference>
<dbReference type="AlphaFoldDB" id="A0A3E0WHT9"/>
<dbReference type="InterPro" id="IPR035965">
    <property type="entry name" value="PAS-like_dom_sf"/>
</dbReference>
<dbReference type="PROSITE" id="PS50112">
    <property type="entry name" value="PAS"/>
    <property type="match status" value="1"/>
</dbReference>
<dbReference type="SUPFAM" id="SSF141868">
    <property type="entry name" value="EAL domain-like"/>
    <property type="match status" value="1"/>
</dbReference>
<dbReference type="InterPro" id="IPR035919">
    <property type="entry name" value="EAL_sf"/>
</dbReference>
<keyword evidence="2" id="KW-0973">c-di-GMP</keyword>
<keyword evidence="3" id="KW-1133">Transmembrane helix</keyword>
<feature type="transmembrane region" description="Helical" evidence="3">
    <location>
        <begin position="262"/>
        <end position="284"/>
    </location>
</feature>
<dbReference type="PROSITE" id="PS50883">
    <property type="entry name" value="EAL"/>
    <property type="match status" value="1"/>
</dbReference>
<dbReference type="SMART" id="SM00052">
    <property type="entry name" value="EAL"/>
    <property type="match status" value="1"/>
</dbReference>
<evidence type="ECO:0000313" key="9">
    <source>
        <dbReference type="EMBL" id="RFA31731.1"/>
    </source>
</evidence>
<dbReference type="PANTHER" id="PTHR44757">
    <property type="entry name" value="DIGUANYLATE CYCLASE DGCP"/>
    <property type="match status" value="1"/>
</dbReference>
<keyword evidence="3" id="KW-0472">Membrane</keyword>
<dbReference type="Gene3D" id="3.30.70.270">
    <property type="match status" value="1"/>
</dbReference>
<feature type="domain" description="GGDEF" evidence="7">
    <location>
        <begin position="455"/>
        <end position="593"/>
    </location>
</feature>
<dbReference type="EC" id="3.1.4.52" evidence="1"/>
<dbReference type="GO" id="GO:0071111">
    <property type="term" value="F:cyclic-guanylate-specific phosphodiesterase activity"/>
    <property type="evidence" value="ECO:0007669"/>
    <property type="project" value="UniProtKB-EC"/>
</dbReference>
<dbReference type="GO" id="GO:0016020">
    <property type="term" value="C:membrane"/>
    <property type="evidence" value="ECO:0007669"/>
    <property type="project" value="UniProtKB-UniRule"/>
</dbReference>
<dbReference type="Pfam" id="PF13426">
    <property type="entry name" value="PAS_9"/>
    <property type="match status" value="1"/>
</dbReference>
<dbReference type="InterPro" id="IPR029787">
    <property type="entry name" value="Nucleotide_cyclase"/>
</dbReference>
<feature type="transmembrane region" description="Helical" evidence="3">
    <location>
        <begin position="217"/>
        <end position="242"/>
    </location>
</feature>
<dbReference type="InterPro" id="IPR043128">
    <property type="entry name" value="Rev_trsase/Diguanyl_cyclase"/>
</dbReference>
<keyword evidence="3" id="KW-0812">Transmembrane</keyword>
<dbReference type="InterPro" id="IPR000014">
    <property type="entry name" value="PAS"/>
</dbReference>
<dbReference type="Pfam" id="PF00563">
    <property type="entry name" value="EAL"/>
    <property type="match status" value="1"/>
</dbReference>
<protein>
    <recommendedName>
        <fullName evidence="1">cyclic-guanylate-specific phosphodiesterase</fullName>
        <ecNumber evidence="1">3.1.4.52</ecNumber>
    </recommendedName>
</protein>
<dbReference type="SMART" id="SM00267">
    <property type="entry name" value="GGDEF"/>
    <property type="match status" value="1"/>
</dbReference>
<dbReference type="PROSITE" id="PS50887">
    <property type="entry name" value="GGDEF"/>
    <property type="match status" value="1"/>
</dbReference>
<dbReference type="EMBL" id="NFZW01000041">
    <property type="protein sequence ID" value="RFA31731.1"/>
    <property type="molecule type" value="Genomic_DNA"/>
</dbReference>
<gene>
    <name evidence="9" type="ORF">CAL65_21610</name>
</gene>
<dbReference type="CDD" id="cd01948">
    <property type="entry name" value="EAL"/>
    <property type="match status" value="1"/>
</dbReference>
<dbReference type="Pfam" id="PF03707">
    <property type="entry name" value="MHYT"/>
    <property type="match status" value="3"/>
</dbReference>
<dbReference type="FunFam" id="3.20.20.450:FF:000001">
    <property type="entry name" value="Cyclic di-GMP phosphodiesterase yahA"/>
    <property type="match status" value="1"/>
</dbReference>
<dbReference type="Pfam" id="PF00990">
    <property type="entry name" value="GGDEF"/>
    <property type="match status" value="1"/>
</dbReference>
<accession>A0A3E0WHT9</accession>
<feature type="domain" description="PAC" evidence="5">
    <location>
        <begin position="371"/>
        <end position="423"/>
    </location>
</feature>
<evidence type="ECO:0000313" key="10">
    <source>
        <dbReference type="Proteomes" id="UP000256763"/>
    </source>
</evidence>
<feature type="transmembrane region" description="Helical" evidence="3">
    <location>
        <begin position="85"/>
        <end position="107"/>
    </location>
</feature>
<feature type="transmembrane region" description="Helical" evidence="3">
    <location>
        <begin position="54"/>
        <end position="73"/>
    </location>
</feature>
<name>A0A3E0WHT9_9GAMM</name>
<evidence type="ECO:0000259" key="6">
    <source>
        <dbReference type="PROSITE" id="PS50883"/>
    </source>
</evidence>
<keyword evidence="10" id="KW-1185">Reference proteome</keyword>
<feature type="domain" description="MHYT" evidence="8">
    <location>
        <begin position="50"/>
        <end position="246"/>
    </location>
</feature>
<dbReference type="Proteomes" id="UP000256763">
    <property type="component" value="Unassembled WGS sequence"/>
</dbReference>
<evidence type="ECO:0000256" key="2">
    <source>
        <dbReference type="ARBA" id="ARBA00022636"/>
    </source>
</evidence>
<feature type="transmembrane region" description="Helical" evidence="3">
    <location>
        <begin position="186"/>
        <end position="205"/>
    </location>
</feature>
<dbReference type="SUPFAM" id="SSF55073">
    <property type="entry name" value="Nucleotide cyclase"/>
    <property type="match status" value="1"/>
</dbReference>
<feature type="transmembrane region" description="Helical" evidence="3">
    <location>
        <begin position="119"/>
        <end position="140"/>
    </location>
</feature>
<dbReference type="SMART" id="SM00091">
    <property type="entry name" value="PAS"/>
    <property type="match status" value="1"/>
</dbReference>
<dbReference type="PROSITE" id="PS50113">
    <property type="entry name" value="PAC"/>
    <property type="match status" value="1"/>
</dbReference>
<organism evidence="9 10">
    <name type="scientific">Alkalilimnicola ehrlichii</name>
    <dbReference type="NCBI Taxonomy" id="351052"/>
    <lineage>
        <taxon>Bacteria</taxon>
        <taxon>Pseudomonadati</taxon>
        <taxon>Pseudomonadota</taxon>
        <taxon>Gammaproteobacteria</taxon>
        <taxon>Chromatiales</taxon>
        <taxon>Ectothiorhodospiraceae</taxon>
        <taxon>Alkalilimnicola</taxon>
    </lineage>
</organism>
<dbReference type="CDD" id="cd00130">
    <property type="entry name" value="PAS"/>
    <property type="match status" value="1"/>
</dbReference>
<dbReference type="InterPro" id="IPR000700">
    <property type="entry name" value="PAS-assoc_C"/>
</dbReference>
<dbReference type="NCBIfam" id="TIGR00254">
    <property type="entry name" value="GGDEF"/>
    <property type="match status" value="1"/>
</dbReference>
<reference evidence="10" key="1">
    <citation type="submission" date="2017-05" db="EMBL/GenBank/DDBJ databases">
        <authorList>
            <person name="Sharma S."/>
            <person name="Sidhu C."/>
            <person name="Pinnaka A.K."/>
        </authorList>
    </citation>
    <scope>NUCLEOTIDE SEQUENCE [LARGE SCALE GENOMIC DNA]</scope>
    <source>
        <strain evidence="10">AK93</strain>
    </source>
</reference>
<dbReference type="InterPro" id="IPR001633">
    <property type="entry name" value="EAL_dom"/>
</dbReference>
<evidence type="ECO:0000259" key="7">
    <source>
        <dbReference type="PROSITE" id="PS50887"/>
    </source>
</evidence>
<dbReference type="Gene3D" id="3.30.450.20">
    <property type="entry name" value="PAS domain"/>
    <property type="match status" value="1"/>
</dbReference>
<dbReference type="PROSITE" id="PS50924">
    <property type="entry name" value="MHYT"/>
    <property type="match status" value="1"/>
</dbReference>
<dbReference type="PANTHER" id="PTHR44757:SF2">
    <property type="entry name" value="BIOFILM ARCHITECTURE MAINTENANCE PROTEIN MBAA"/>
    <property type="match status" value="1"/>
</dbReference>
<comment type="caution">
    <text evidence="9">The sequence shown here is derived from an EMBL/GenBank/DDBJ whole genome shotgun (WGS) entry which is preliminary data.</text>
</comment>
<dbReference type="InterPro" id="IPR052155">
    <property type="entry name" value="Biofilm_reg_signaling"/>
</dbReference>